<keyword evidence="1" id="KW-0175">Coiled coil</keyword>
<evidence type="ECO:0000313" key="3">
    <source>
        <dbReference type="EMBL" id="CDW72042.1"/>
    </source>
</evidence>
<organism evidence="3 4">
    <name type="scientific">Stylonychia lemnae</name>
    <name type="common">Ciliate</name>
    <dbReference type="NCBI Taxonomy" id="5949"/>
    <lineage>
        <taxon>Eukaryota</taxon>
        <taxon>Sar</taxon>
        <taxon>Alveolata</taxon>
        <taxon>Ciliophora</taxon>
        <taxon>Intramacronucleata</taxon>
        <taxon>Spirotrichea</taxon>
        <taxon>Stichotrichia</taxon>
        <taxon>Sporadotrichida</taxon>
        <taxon>Oxytrichidae</taxon>
        <taxon>Stylonychinae</taxon>
        <taxon>Stylonychia</taxon>
    </lineage>
</organism>
<feature type="compositionally biased region" description="Low complexity" evidence="2">
    <location>
        <begin position="698"/>
        <end position="744"/>
    </location>
</feature>
<dbReference type="Proteomes" id="UP000039865">
    <property type="component" value="Unassembled WGS sequence"/>
</dbReference>
<evidence type="ECO:0000313" key="4">
    <source>
        <dbReference type="Proteomes" id="UP000039865"/>
    </source>
</evidence>
<sequence>MLKQMLAKQEAEFGDIKNSKEFKAMAKKFGDDEEDPDIAALNKEMAKYEKFANEDGDDDLDDDQLLAELGGDDDDFDIEQLRVQEQDLIKKVALQKKLALQEKNANNIPKAKQHLMASKKIQEELDTLYIAYPQLKQQEAKASIQQRSEQQVQVNVQAKQGVDTQLKGISPPTNFQAEQKQQQSAAINIPGLNCNFDDDIEVEEQVHDNDKMNAMSVIENEMNIMKKFIANSSGLEKSFYEDKLSTLEFAQSIGILTAEKYLQNIKAFMKSEQALCDQLSKQLKPGNKHLLRVKERIALVENEIKESEEPQEEEQEESKEQFMQVDENKFERKQTLVQMANNVQKQQNQSSGGNKQQEYQQLDYNEKQYLRRETITEDQVDFNRINKEHFDLLTERIEDYREACSFMKDKIGDRKKAIEFLQIAENLANLKETLVSGKKIDTLKIDAPVNPATVLGMDDKTRLKQFNDLIDDLNKRFEEHKEKAHKLVEASKTVKKPDQKEHLKKEAQEQIGQATKLKEQMALLNLKKKNPWQAPPITHYETMYTRKERRNDDIGPLKMRVCFKTTESLKKSGASYVKLYFQLNEKLCLQSKFDISKDHQEEWTIDDKSNLKLIDKKDLNVALKKKKFFGVDELEKKTIKLSGLGTKCDFEKEMKLKNFDFLLSFHLTEPIRQKDFEEIPVKKLIIDSYPEPFRGGHQSQQQQQIQQQKPVPQQQPKPQQQIQKQSVKQQPAQQQQVQQKPAAQFSGALPEGVNQVDVDDPDNITNLTCVSLLEKKLAQQQALMNKCIEDGVRPSQEIKDRLLAITKQKMAKTGKLTGEMYNEYMSRQIAKDAQLLKYFIQSGDVKKANLVRERIKIIQEELNDS</sequence>
<evidence type="ECO:0000256" key="2">
    <source>
        <dbReference type="SAM" id="MobiDB-lite"/>
    </source>
</evidence>
<evidence type="ECO:0000256" key="1">
    <source>
        <dbReference type="SAM" id="Coils"/>
    </source>
</evidence>
<keyword evidence="4" id="KW-1185">Reference proteome</keyword>
<reference evidence="3 4" key="1">
    <citation type="submission" date="2014-06" db="EMBL/GenBank/DDBJ databases">
        <authorList>
            <person name="Swart Estienne"/>
        </authorList>
    </citation>
    <scope>NUCLEOTIDE SEQUENCE [LARGE SCALE GENOMIC DNA]</scope>
    <source>
        <strain evidence="3 4">130c</strain>
    </source>
</reference>
<feature type="region of interest" description="Disordered" evidence="2">
    <location>
        <begin position="690"/>
        <end position="745"/>
    </location>
</feature>
<dbReference type="EMBL" id="CCKQ01000953">
    <property type="protein sequence ID" value="CDW72042.1"/>
    <property type="molecule type" value="Genomic_DNA"/>
</dbReference>
<feature type="coiled-coil region" evidence="1">
    <location>
        <begin position="463"/>
        <end position="520"/>
    </location>
</feature>
<proteinExistence type="predicted"/>
<name>A0A077ZQ32_STYLE</name>
<dbReference type="OrthoDB" id="10637394at2759"/>
<gene>
    <name evidence="3" type="primary">Contig4741.g5060</name>
    <name evidence="3" type="ORF">STYLEM_995</name>
</gene>
<accession>A0A077ZQ32</accession>
<feature type="region of interest" description="Disordered" evidence="2">
    <location>
        <begin position="304"/>
        <end position="323"/>
    </location>
</feature>
<dbReference type="InParanoid" id="A0A077ZQ32"/>
<dbReference type="AlphaFoldDB" id="A0A077ZQ32"/>
<protein>
    <submittedName>
        <fullName evidence="3">Uncharacterized protein</fullName>
    </submittedName>
</protein>